<feature type="domain" description="BTB" evidence="12">
    <location>
        <begin position="88"/>
        <end position="153"/>
    </location>
</feature>
<evidence type="ECO:0000256" key="1">
    <source>
        <dbReference type="ARBA" id="ARBA00004123"/>
    </source>
</evidence>
<keyword evidence="2" id="KW-0479">Metal-binding</keyword>
<evidence type="ECO:0000256" key="10">
    <source>
        <dbReference type="PROSITE-ProRule" id="PRU00042"/>
    </source>
</evidence>
<dbReference type="GO" id="GO:0000981">
    <property type="term" value="F:DNA-binding transcription factor activity, RNA polymerase II-specific"/>
    <property type="evidence" value="ECO:0007669"/>
    <property type="project" value="TreeGrafter"/>
</dbReference>
<feature type="compositionally biased region" description="Acidic residues" evidence="11">
    <location>
        <begin position="335"/>
        <end position="344"/>
    </location>
</feature>
<feature type="region of interest" description="Disordered" evidence="11">
    <location>
        <begin position="184"/>
        <end position="244"/>
    </location>
</feature>
<keyword evidence="3" id="KW-0677">Repeat</keyword>
<evidence type="ECO:0000259" key="12">
    <source>
        <dbReference type="PROSITE" id="PS50097"/>
    </source>
</evidence>
<feature type="domain" description="C2H2-type" evidence="13">
    <location>
        <begin position="453"/>
        <end position="480"/>
    </location>
</feature>
<dbReference type="AlphaFoldDB" id="A0A8J5TJD2"/>
<feature type="compositionally biased region" description="Basic and acidic residues" evidence="11">
    <location>
        <begin position="191"/>
        <end position="200"/>
    </location>
</feature>
<feature type="region of interest" description="Disordered" evidence="11">
    <location>
        <begin position="300"/>
        <end position="408"/>
    </location>
</feature>
<dbReference type="InterPro" id="IPR036236">
    <property type="entry name" value="Znf_C2H2_sf"/>
</dbReference>
<dbReference type="GO" id="GO:0000978">
    <property type="term" value="F:RNA polymerase II cis-regulatory region sequence-specific DNA binding"/>
    <property type="evidence" value="ECO:0007669"/>
    <property type="project" value="TreeGrafter"/>
</dbReference>
<feature type="compositionally biased region" description="Basic and acidic residues" evidence="11">
    <location>
        <begin position="325"/>
        <end position="334"/>
    </location>
</feature>
<reference evidence="14" key="1">
    <citation type="journal article" date="2021" name="Sci. Adv.">
        <title>The American lobster genome reveals insights on longevity, neural, and immune adaptations.</title>
        <authorList>
            <person name="Polinski J.M."/>
            <person name="Zimin A.V."/>
            <person name="Clark K.F."/>
            <person name="Kohn A.B."/>
            <person name="Sadowski N."/>
            <person name="Timp W."/>
            <person name="Ptitsyn A."/>
            <person name="Khanna P."/>
            <person name="Romanova D.Y."/>
            <person name="Williams P."/>
            <person name="Greenwood S.J."/>
            <person name="Moroz L.L."/>
            <person name="Walt D.R."/>
            <person name="Bodnar A.G."/>
        </authorList>
    </citation>
    <scope>NUCLEOTIDE SEQUENCE</scope>
    <source>
        <strain evidence="14">GMGI-L3</strain>
    </source>
</reference>
<dbReference type="FunFam" id="3.30.160.60:FF:000912">
    <property type="entry name" value="Zinc finger protein 660"/>
    <property type="match status" value="1"/>
</dbReference>
<dbReference type="Pfam" id="PF00096">
    <property type="entry name" value="zf-C2H2"/>
    <property type="match status" value="2"/>
</dbReference>
<comment type="subcellular location">
    <subcellularLocation>
        <location evidence="1">Nucleus</location>
    </subcellularLocation>
</comment>
<dbReference type="InterPro" id="IPR011333">
    <property type="entry name" value="SKP1/BTB/POZ_sf"/>
</dbReference>
<keyword evidence="8" id="KW-0804">Transcription</keyword>
<keyword evidence="7" id="KW-0238">DNA-binding</keyword>
<protein>
    <submittedName>
        <fullName evidence="14">Tramtrack-like 2</fullName>
    </submittedName>
</protein>
<dbReference type="InterPro" id="IPR050457">
    <property type="entry name" value="ZnFinger_BTB_dom_contain"/>
</dbReference>
<evidence type="ECO:0000256" key="2">
    <source>
        <dbReference type="ARBA" id="ARBA00022723"/>
    </source>
</evidence>
<dbReference type="SMART" id="SM00225">
    <property type="entry name" value="BTB"/>
    <property type="match status" value="1"/>
</dbReference>
<keyword evidence="6" id="KW-0805">Transcription regulation</keyword>
<dbReference type="InterPro" id="IPR013087">
    <property type="entry name" value="Znf_C2H2_type"/>
</dbReference>
<feature type="compositionally biased region" description="Basic and acidic residues" evidence="11">
    <location>
        <begin position="384"/>
        <end position="396"/>
    </location>
</feature>
<dbReference type="EMBL" id="JAHLQT010010116">
    <property type="protein sequence ID" value="KAG7173223.1"/>
    <property type="molecule type" value="Genomic_DNA"/>
</dbReference>
<keyword evidence="4 10" id="KW-0863">Zinc-finger</keyword>
<dbReference type="GO" id="GO:0008270">
    <property type="term" value="F:zinc ion binding"/>
    <property type="evidence" value="ECO:0007669"/>
    <property type="project" value="UniProtKB-KW"/>
</dbReference>
<dbReference type="CDD" id="cd18315">
    <property type="entry name" value="BTB_POZ_BAB-like"/>
    <property type="match status" value="1"/>
</dbReference>
<keyword evidence="5" id="KW-0862">Zinc</keyword>
<dbReference type="Gene3D" id="3.30.710.10">
    <property type="entry name" value="Potassium Channel Kv1.1, Chain A"/>
    <property type="match status" value="1"/>
</dbReference>
<evidence type="ECO:0000256" key="7">
    <source>
        <dbReference type="ARBA" id="ARBA00023125"/>
    </source>
</evidence>
<dbReference type="PROSITE" id="PS00028">
    <property type="entry name" value="ZINC_FINGER_C2H2_1"/>
    <property type="match status" value="2"/>
</dbReference>
<feature type="domain" description="C2H2-type" evidence="13">
    <location>
        <begin position="509"/>
        <end position="536"/>
    </location>
</feature>
<evidence type="ECO:0000256" key="5">
    <source>
        <dbReference type="ARBA" id="ARBA00022833"/>
    </source>
</evidence>
<dbReference type="PANTHER" id="PTHR46105:SF5">
    <property type="entry name" value="ZINC FINGER AND BTB DOMAIN-CONTAINING PROTEIN 44 ISOFORM X1"/>
    <property type="match status" value="1"/>
</dbReference>
<evidence type="ECO:0000313" key="15">
    <source>
        <dbReference type="Proteomes" id="UP000747542"/>
    </source>
</evidence>
<feature type="compositionally biased region" description="Polar residues" evidence="11">
    <location>
        <begin position="430"/>
        <end position="440"/>
    </location>
</feature>
<dbReference type="FunFam" id="3.30.160.60:FF:000045">
    <property type="entry name" value="ZFP69 zinc finger protein B"/>
    <property type="match status" value="1"/>
</dbReference>
<feature type="domain" description="C2H2-type" evidence="13">
    <location>
        <begin position="481"/>
        <end position="508"/>
    </location>
</feature>
<evidence type="ECO:0000256" key="3">
    <source>
        <dbReference type="ARBA" id="ARBA00022737"/>
    </source>
</evidence>
<dbReference type="PROSITE" id="PS50157">
    <property type="entry name" value="ZINC_FINGER_C2H2_2"/>
    <property type="match status" value="3"/>
</dbReference>
<dbReference type="GO" id="GO:0005634">
    <property type="term" value="C:nucleus"/>
    <property type="evidence" value="ECO:0007669"/>
    <property type="project" value="UniProtKB-SubCell"/>
</dbReference>
<name>A0A8J5TJD2_HOMAM</name>
<proteinExistence type="predicted"/>
<dbReference type="PANTHER" id="PTHR46105">
    <property type="entry name" value="AGAP004733-PA"/>
    <property type="match status" value="1"/>
</dbReference>
<evidence type="ECO:0000256" key="4">
    <source>
        <dbReference type="ARBA" id="ARBA00022771"/>
    </source>
</evidence>
<feature type="region of interest" description="Disordered" evidence="11">
    <location>
        <begin position="425"/>
        <end position="447"/>
    </location>
</feature>
<dbReference type="InterPro" id="IPR000210">
    <property type="entry name" value="BTB/POZ_dom"/>
</dbReference>
<evidence type="ECO:0000313" key="14">
    <source>
        <dbReference type="EMBL" id="KAG7173223.1"/>
    </source>
</evidence>
<dbReference type="SUPFAM" id="SSF54695">
    <property type="entry name" value="POZ domain"/>
    <property type="match status" value="1"/>
</dbReference>
<feature type="non-terminal residue" evidence="14">
    <location>
        <position position="541"/>
    </location>
</feature>
<organism evidence="14 15">
    <name type="scientific">Homarus americanus</name>
    <name type="common">American lobster</name>
    <dbReference type="NCBI Taxonomy" id="6706"/>
    <lineage>
        <taxon>Eukaryota</taxon>
        <taxon>Metazoa</taxon>
        <taxon>Ecdysozoa</taxon>
        <taxon>Arthropoda</taxon>
        <taxon>Crustacea</taxon>
        <taxon>Multicrustacea</taxon>
        <taxon>Malacostraca</taxon>
        <taxon>Eumalacostraca</taxon>
        <taxon>Eucarida</taxon>
        <taxon>Decapoda</taxon>
        <taxon>Pleocyemata</taxon>
        <taxon>Astacidea</taxon>
        <taxon>Nephropoidea</taxon>
        <taxon>Nephropidae</taxon>
        <taxon>Homarus</taxon>
    </lineage>
</organism>
<evidence type="ECO:0000259" key="13">
    <source>
        <dbReference type="PROSITE" id="PS50157"/>
    </source>
</evidence>
<dbReference type="Pfam" id="PF00651">
    <property type="entry name" value="BTB"/>
    <property type="match status" value="1"/>
</dbReference>
<dbReference type="SMART" id="SM00355">
    <property type="entry name" value="ZnF_C2H2"/>
    <property type="match status" value="3"/>
</dbReference>
<dbReference type="SUPFAM" id="SSF57667">
    <property type="entry name" value="beta-beta-alpha zinc fingers"/>
    <property type="match status" value="2"/>
</dbReference>
<feature type="compositionally biased region" description="Low complexity" evidence="11">
    <location>
        <begin position="223"/>
        <end position="234"/>
    </location>
</feature>
<keyword evidence="15" id="KW-1185">Reference proteome</keyword>
<comment type="caution">
    <text evidence="14">The sequence shown here is derived from an EMBL/GenBank/DDBJ whole genome shotgun (WGS) entry which is preliminary data.</text>
</comment>
<sequence length="541" mass="60768">CSDRDTVSAVFTCYFRACAHSGLSHPAQHDQSSLLLSIKGDEIREASWSTVPQVNCIMEEELLALRWNNHLSTFAALLSDLRNEETYSDVTIACGGSLYPAHKFVLSACSEYLRAMLCAHPNKHPILYLKDVPKEDLEAILDYMYAGTVRVAHSGLASLLRTAEGLQVKGLILTEQFSGHVNKLSQSSTKRKLEEDDNKQLHPSTSYKHPRKVTNRTVPPTPATCVTPSSSATTPAPPSSELPELMRSSARLYKQEYIGIWDEKSNQELEAGDSGCIGESICYSENDKQNEGQVDTLKIKEESQDPEDSNSQEAKDENNSEDQEVDIKDEVLDWKEEEEEEEEEKAANERDVNKDEEEEGFEGFEETEKDENEDEDEDEPPESGDVKDVKPKEDLSPHTQSSKDPNLASFLEVMCTENDVAKEIKEESGDTSYGDSSVVPNGQREGSSRALSQQCPFCLKLLTTRSNLQRHIATHHQRQSFTCGTCGKTFTRKDRLTEHEKLHTGEAPYTCEECGKSFSRRDNLNVHRRTHTGEYYSCCSR</sequence>
<evidence type="ECO:0000256" key="9">
    <source>
        <dbReference type="ARBA" id="ARBA00023242"/>
    </source>
</evidence>
<feature type="compositionally biased region" description="Acidic residues" evidence="11">
    <location>
        <begin position="354"/>
        <end position="382"/>
    </location>
</feature>
<gene>
    <name evidence="14" type="primary">ttk-L2</name>
    <name evidence="14" type="ORF">Hamer_G014539</name>
</gene>
<dbReference type="PROSITE" id="PS50097">
    <property type="entry name" value="BTB"/>
    <property type="match status" value="1"/>
</dbReference>
<dbReference type="Gene3D" id="3.30.160.60">
    <property type="entry name" value="Classic Zinc Finger"/>
    <property type="match status" value="2"/>
</dbReference>
<evidence type="ECO:0000256" key="6">
    <source>
        <dbReference type="ARBA" id="ARBA00023015"/>
    </source>
</evidence>
<dbReference type="Proteomes" id="UP000747542">
    <property type="component" value="Unassembled WGS sequence"/>
</dbReference>
<keyword evidence="9" id="KW-0539">Nucleus</keyword>
<accession>A0A8J5TJD2</accession>
<evidence type="ECO:0000256" key="8">
    <source>
        <dbReference type="ARBA" id="ARBA00023163"/>
    </source>
</evidence>
<evidence type="ECO:0000256" key="11">
    <source>
        <dbReference type="SAM" id="MobiDB-lite"/>
    </source>
</evidence>